<organism evidence="10 11">
    <name type="scientific">Viridothelium virens</name>
    <name type="common">Speckled blister lichen</name>
    <name type="synonym">Trypethelium virens</name>
    <dbReference type="NCBI Taxonomy" id="1048519"/>
    <lineage>
        <taxon>Eukaryota</taxon>
        <taxon>Fungi</taxon>
        <taxon>Dikarya</taxon>
        <taxon>Ascomycota</taxon>
        <taxon>Pezizomycotina</taxon>
        <taxon>Dothideomycetes</taxon>
        <taxon>Dothideomycetes incertae sedis</taxon>
        <taxon>Trypetheliales</taxon>
        <taxon>Trypetheliaceae</taxon>
        <taxon>Viridothelium</taxon>
    </lineage>
</organism>
<feature type="compositionally biased region" description="Low complexity" evidence="7">
    <location>
        <begin position="14"/>
        <end position="23"/>
    </location>
</feature>
<dbReference type="AlphaFoldDB" id="A0A6A6HBM8"/>
<sequence>MDEKQDFSFETDLASPTTSSTAGSTKDEALVFLEQHKLAANSELWHDEAYLKALRKKVDRHVIPFFFFCYILNFLDKILLNYAQVMGITPALKLQGNDYSNASSAFYYPVLAVSALSAYPLQRLPTGKWLAGCLMTWGVTTACHSAVQNYHGLLAVRILSGVFEAGIPPSLMLLSSQYYTRSEQATRFGLWYMGIGGGQILGGLVSYLFQFISPHAPLSGWRVMFLVLGLISVALGAAMFIFVPDSPMGARFLSEEEKIALLEHVKRNQTGIENPHFHPKQILEALLGVQYWGTALIVILQTISSGVTSTYSASLIKGFGYTSKQAALLGMPSGAITIFSCLFCGLTGSRFGHRWLITVIVTIPSVLGAALMSWLPKSQKGGLLAGIYLVNFVVGSTPLMYQWLVGNTAGHTKRAFTTGSLNAAFAIGSIIGPQTFQARDAPGYQPAKITLVVSFSMSAVVATLLFLYYFMVNKRRAGEALPERDAAEVDESKAYAGLTDKQNRSFRYTY</sequence>
<evidence type="ECO:0000256" key="6">
    <source>
        <dbReference type="ARBA" id="ARBA00037968"/>
    </source>
</evidence>
<feature type="transmembrane region" description="Helical" evidence="8">
    <location>
        <begin position="355"/>
        <end position="375"/>
    </location>
</feature>
<evidence type="ECO:0000256" key="5">
    <source>
        <dbReference type="ARBA" id="ARBA00023136"/>
    </source>
</evidence>
<dbReference type="Proteomes" id="UP000800092">
    <property type="component" value="Unassembled WGS sequence"/>
</dbReference>
<proteinExistence type="inferred from homology"/>
<evidence type="ECO:0000256" key="3">
    <source>
        <dbReference type="ARBA" id="ARBA00022692"/>
    </source>
</evidence>
<dbReference type="EMBL" id="ML991795">
    <property type="protein sequence ID" value="KAF2234883.1"/>
    <property type="molecule type" value="Genomic_DNA"/>
</dbReference>
<feature type="transmembrane region" description="Helical" evidence="8">
    <location>
        <begin position="449"/>
        <end position="470"/>
    </location>
</feature>
<keyword evidence="11" id="KW-1185">Reference proteome</keyword>
<evidence type="ECO:0000313" key="11">
    <source>
        <dbReference type="Proteomes" id="UP000800092"/>
    </source>
</evidence>
<protein>
    <submittedName>
        <fullName evidence="10">Putative MFS transporter</fullName>
    </submittedName>
</protein>
<dbReference type="GO" id="GO:0022857">
    <property type="term" value="F:transmembrane transporter activity"/>
    <property type="evidence" value="ECO:0007669"/>
    <property type="project" value="InterPro"/>
</dbReference>
<feature type="transmembrane region" description="Helical" evidence="8">
    <location>
        <begin position="62"/>
        <end position="85"/>
    </location>
</feature>
<dbReference type="SUPFAM" id="SSF103473">
    <property type="entry name" value="MFS general substrate transporter"/>
    <property type="match status" value="1"/>
</dbReference>
<evidence type="ECO:0000256" key="2">
    <source>
        <dbReference type="ARBA" id="ARBA00022448"/>
    </source>
</evidence>
<reference evidence="10" key="1">
    <citation type="journal article" date="2020" name="Stud. Mycol.">
        <title>101 Dothideomycetes genomes: a test case for predicting lifestyles and emergence of pathogens.</title>
        <authorList>
            <person name="Haridas S."/>
            <person name="Albert R."/>
            <person name="Binder M."/>
            <person name="Bloem J."/>
            <person name="Labutti K."/>
            <person name="Salamov A."/>
            <person name="Andreopoulos B."/>
            <person name="Baker S."/>
            <person name="Barry K."/>
            <person name="Bills G."/>
            <person name="Bluhm B."/>
            <person name="Cannon C."/>
            <person name="Castanera R."/>
            <person name="Culley D."/>
            <person name="Daum C."/>
            <person name="Ezra D."/>
            <person name="Gonzalez J."/>
            <person name="Henrissat B."/>
            <person name="Kuo A."/>
            <person name="Liang C."/>
            <person name="Lipzen A."/>
            <person name="Lutzoni F."/>
            <person name="Magnuson J."/>
            <person name="Mondo S."/>
            <person name="Nolan M."/>
            <person name="Ohm R."/>
            <person name="Pangilinan J."/>
            <person name="Park H.-J."/>
            <person name="Ramirez L."/>
            <person name="Alfaro M."/>
            <person name="Sun H."/>
            <person name="Tritt A."/>
            <person name="Yoshinaga Y."/>
            <person name="Zwiers L.-H."/>
            <person name="Turgeon B."/>
            <person name="Goodwin S."/>
            <person name="Spatafora J."/>
            <person name="Crous P."/>
            <person name="Grigoriev I."/>
        </authorList>
    </citation>
    <scope>NUCLEOTIDE SEQUENCE</scope>
    <source>
        <strain evidence="10">Tuck. ex Michener</strain>
    </source>
</reference>
<dbReference type="InterPro" id="IPR011701">
    <property type="entry name" value="MFS"/>
</dbReference>
<evidence type="ECO:0000256" key="1">
    <source>
        <dbReference type="ARBA" id="ARBA00004141"/>
    </source>
</evidence>
<accession>A0A6A6HBM8</accession>
<dbReference type="FunFam" id="1.20.1250.20:FF:000064">
    <property type="entry name" value="MFS allantoate transporter"/>
    <property type="match status" value="1"/>
</dbReference>
<feature type="transmembrane region" description="Helical" evidence="8">
    <location>
        <begin position="188"/>
        <end position="209"/>
    </location>
</feature>
<feature type="transmembrane region" description="Helical" evidence="8">
    <location>
        <begin position="382"/>
        <end position="404"/>
    </location>
</feature>
<name>A0A6A6HBM8_VIRVR</name>
<evidence type="ECO:0000256" key="7">
    <source>
        <dbReference type="SAM" id="MobiDB-lite"/>
    </source>
</evidence>
<dbReference type="OrthoDB" id="6730379at2759"/>
<dbReference type="Gene3D" id="1.20.1250.20">
    <property type="entry name" value="MFS general substrate transporter like domains"/>
    <property type="match status" value="2"/>
</dbReference>
<evidence type="ECO:0000256" key="8">
    <source>
        <dbReference type="SAM" id="Phobius"/>
    </source>
</evidence>
<feature type="transmembrane region" description="Helical" evidence="8">
    <location>
        <begin position="326"/>
        <end position="349"/>
    </location>
</feature>
<dbReference type="PANTHER" id="PTHR43791">
    <property type="entry name" value="PERMEASE-RELATED"/>
    <property type="match status" value="1"/>
</dbReference>
<keyword evidence="5 8" id="KW-0472">Membrane</keyword>
<feature type="transmembrane region" description="Helical" evidence="8">
    <location>
        <begin position="105"/>
        <end position="122"/>
    </location>
</feature>
<dbReference type="InterPro" id="IPR020846">
    <property type="entry name" value="MFS_dom"/>
</dbReference>
<evidence type="ECO:0000259" key="9">
    <source>
        <dbReference type="PROSITE" id="PS50850"/>
    </source>
</evidence>
<evidence type="ECO:0000313" key="10">
    <source>
        <dbReference type="EMBL" id="KAF2234883.1"/>
    </source>
</evidence>
<feature type="transmembrane region" description="Helical" evidence="8">
    <location>
        <begin position="221"/>
        <end position="243"/>
    </location>
</feature>
<comment type="subcellular location">
    <subcellularLocation>
        <location evidence="1">Membrane</location>
        <topology evidence="1">Multi-pass membrane protein</topology>
    </subcellularLocation>
</comment>
<evidence type="ECO:0000256" key="4">
    <source>
        <dbReference type="ARBA" id="ARBA00022989"/>
    </source>
</evidence>
<dbReference type="InterPro" id="IPR036259">
    <property type="entry name" value="MFS_trans_sf"/>
</dbReference>
<keyword evidence="3 8" id="KW-0812">Transmembrane</keyword>
<feature type="domain" description="Major facilitator superfamily (MFS) profile" evidence="9">
    <location>
        <begin position="62"/>
        <end position="476"/>
    </location>
</feature>
<dbReference type="Pfam" id="PF07690">
    <property type="entry name" value="MFS_1"/>
    <property type="match status" value="1"/>
</dbReference>
<keyword evidence="4 8" id="KW-1133">Transmembrane helix</keyword>
<feature type="region of interest" description="Disordered" evidence="7">
    <location>
        <begin position="1"/>
        <end position="23"/>
    </location>
</feature>
<comment type="similarity">
    <text evidence="6">Belongs to the major facilitator superfamily. Allantoate permease family.</text>
</comment>
<keyword evidence="2" id="KW-0813">Transport</keyword>
<dbReference type="PANTHER" id="PTHR43791:SF40">
    <property type="entry name" value="THIAMINE PATHWAY TRANSPORTER THI73"/>
    <property type="match status" value="1"/>
</dbReference>
<dbReference type="GO" id="GO:0016020">
    <property type="term" value="C:membrane"/>
    <property type="evidence" value="ECO:0007669"/>
    <property type="project" value="UniProtKB-SubCell"/>
</dbReference>
<gene>
    <name evidence="10" type="ORF">EV356DRAFT_445946</name>
</gene>
<dbReference type="PROSITE" id="PS50850">
    <property type="entry name" value="MFS"/>
    <property type="match status" value="1"/>
</dbReference>